<keyword evidence="3" id="KW-1185">Reference proteome</keyword>
<name>A0A1G8UC80_9RHOB</name>
<gene>
    <name evidence="2" type="ORF">SAMN04487993_103910</name>
</gene>
<feature type="region of interest" description="Disordered" evidence="1">
    <location>
        <begin position="86"/>
        <end position="105"/>
    </location>
</feature>
<accession>A0A1G8UC80</accession>
<evidence type="ECO:0000313" key="3">
    <source>
        <dbReference type="Proteomes" id="UP000199093"/>
    </source>
</evidence>
<organism evidence="2 3">
    <name type="scientific">Salipiger marinus</name>
    <dbReference type="NCBI Taxonomy" id="555512"/>
    <lineage>
        <taxon>Bacteria</taxon>
        <taxon>Pseudomonadati</taxon>
        <taxon>Pseudomonadota</taxon>
        <taxon>Alphaproteobacteria</taxon>
        <taxon>Rhodobacterales</taxon>
        <taxon>Roseobacteraceae</taxon>
        <taxon>Salipiger</taxon>
    </lineage>
</organism>
<dbReference type="EMBL" id="FNEJ01000039">
    <property type="protein sequence ID" value="SDJ51367.1"/>
    <property type="molecule type" value="Genomic_DNA"/>
</dbReference>
<dbReference type="RefSeq" id="WP_089852176.1">
    <property type="nucleotide sequence ID" value="NZ_FNEJ01000039.1"/>
</dbReference>
<dbReference type="STRING" id="555512.SAMN04487993_103910"/>
<protein>
    <recommendedName>
        <fullName evidence="4">Pellino</fullName>
    </recommendedName>
</protein>
<sequence length="228" mass="24545">MLTADQATAVAAYLIAHTPGASGELDHSHISAWQMSCEALEALGYATETARGAHLRPTPVAPSVLPRWDDLACVALSVAVQSGRLKLRHPRSKPTDETGPSTADPETKALLNLMGLASGGTWTDAATVVLWRKAPEEAPPPGEEAFSAQVDRAVTDIPDTIRAQIHTIYAEHTDPFVRDHLVDWVFFEGWRWGDGWVTGESGGRLLGVFHDPLAQRVRASAVDLLIAS</sequence>
<reference evidence="3" key="1">
    <citation type="submission" date="2016-10" db="EMBL/GenBank/DDBJ databases">
        <authorList>
            <person name="Varghese N."/>
            <person name="Submissions S."/>
        </authorList>
    </citation>
    <scope>NUCLEOTIDE SEQUENCE [LARGE SCALE GENOMIC DNA]</scope>
    <source>
        <strain evidence="3">DSM 26424</strain>
    </source>
</reference>
<dbReference type="OrthoDB" id="7665018at2"/>
<evidence type="ECO:0000313" key="2">
    <source>
        <dbReference type="EMBL" id="SDJ51367.1"/>
    </source>
</evidence>
<dbReference type="Proteomes" id="UP000199093">
    <property type="component" value="Unassembled WGS sequence"/>
</dbReference>
<evidence type="ECO:0008006" key="4">
    <source>
        <dbReference type="Google" id="ProtNLM"/>
    </source>
</evidence>
<proteinExistence type="predicted"/>
<evidence type="ECO:0000256" key="1">
    <source>
        <dbReference type="SAM" id="MobiDB-lite"/>
    </source>
</evidence>
<dbReference type="AlphaFoldDB" id="A0A1G8UC80"/>